<dbReference type="Gene3D" id="2.120.10.30">
    <property type="entry name" value="TolB, C-terminal domain"/>
    <property type="match status" value="1"/>
</dbReference>
<dbReference type="Pfam" id="PF20067">
    <property type="entry name" value="SSL_N"/>
    <property type="match status" value="1"/>
</dbReference>
<dbReference type="PANTHER" id="PTHR32196">
    <property type="entry name" value="ABC TRANSPORTER PERMEASE PROTEIN YPHD-RELATED-RELATED"/>
    <property type="match status" value="1"/>
</dbReference>
<dbReference type="InterPro" id="IPR018119">
    <property type="entry name" value="Strictosidine_synth_cons-reg"/>
</dbReference>
<reference evidence="10" key="1">
    <citation type="journal article" date="2014" name="Int. J. Syst. Evol. Microbiol.">
        <title>Complete genome sequence of Corynebacterium casei LMG S-19264T (=DSM 44701T), isolated from a smear-ripened cheese.</title>
        <authorList>
            <consortium name="US DOE Joint Genome Institute (JGI-PGF)"/>
            <person name="Walter F."/>
            <person name="Albersmeier A."/>
            <person name="Kalinowski J."/>
            <person name="Ruckert C."/>
        </authorList>
    </citation>
    <scope>NUCLEOTIDE SEQUENCE</scope>
    <source>
        <strain evidence="10">CGMCC 1.12919</strain>
    </source>
</reference>
<protein>
    <submittedName>
        <fullName evidence="10">ABC transporter permease</fullName>
    </submittedName>
</protein>
<dbReference type="InterPro" id="IPR001851">
    <property type="entry name" value="ABC_transp_permease"/>
</dbReference>
<dbReference type="PANTHER" id="PTHR32196:SF21">
    <property type="entry name" value="ABC TRANSPORTER PERMEASE PROTEIN YPHD-RELATED"/>
    <property type="match status" value="1"/>
</dbReference>
<dbReference type="FunFam" id="2.120.10.30:FF:000066">
    <property type="entry name" value="ABC transporter permease protein"/>
    <property type="match status" value="1"/>
</dbReference>
<evidence type="ECO:0000256" key="1">
    <source>
        <dbReference type="ARBA" id="ARBA00004651"/>
    </source>
</evidence>
<dbReference type="EMBL" id="BMGG01000010">
    <property type="protein sequence ID" value="GGC87654.1"/>
    <property type="molecule type" value="Genomic_DNA"/>
</dbReference>
<feature type="transmembrane region" description="Helical" evidence="8">
    <location>
        <begin position="289"/>
        <end position="306"/>
    </location>
</feature>
<dbReference type="GO" id="GO:0022857">
    <property type="term" value="F:transmembrane transporter activity"/>
    <property type="evidence" value="ECO:0007669"/>
    <property type="project" value="InterPro"/>
</dbReference>
<feature type="transmembrane region" description="Helical" evidence="8">
    <location>
        <begin position="98"/>
        <end position="124"/>
    </location>
</feature>
<feature type="transmembrane region" description="Helical" evidence="8">
    <location>
        <begin position="262"/>
        <end position="282"/>
    </location>
</feature>
<dbReference type="RefSeq" id="WP_188612091.1">
    <property type="nucleotide sequence ID" value="NZ_BMGG01000010.1"/>
</dbReference>
<sequence length="717" mass="78315">MDSVRRLWYRHSPQLFISELLEKRWMEPIVPFTLMCLVFLAFVLTIPGYAGWPNLQQLMRSFPEQALVAMAMAVAVLAGGIDLSVGAVFAMANFLALYLLQILGLPFPVMIIGVLAFGALVGAINGGLIAYAKTRPFLTTMVVLIVVRASYNKLTTAYTRELASASETSDAWDFLGIGTIFGIPVNMVCLVLIGLAAHIYLTRLRPGLQIMAVGSSRKAARHAGIDVKRSLFTAYVVSGLLTAFAGILYAARQNSSGTDTGVGWEVNALAAVVLGGISLAGGRGTIARALIGAVIIFLLINGLVQLGTHGSLTTATIGFLLIAAVGFNVKWQKNKGKVLQKIYVSPTLVEFTPPPSIARDAGTAFAENDRLHAAEAIAYERIEGPEDVILDRQDNLYTVNRNGSIIRFLAPDYEVREEFARIGGRPLGMAMDREENLIVCVAGMGVYGVRPDRSVFKVTDETNRSWLRLKDDSRLYLADDLDIAPDGKIYFSEATIRYDLADWALDGFEGRGNGRLICHDPATGRSTTILKDLAFPNGVCLAHDAQSVLWASTWLCRIHRLWIAGPRAGQCEILVDNLPGYPDNINRASDGTYWLALVGIRSPVYDLAMADPGFRVRMVKQIPPDEWLCPGINYGCIAKFDDDGTVLETLWDPGGHSHPTITSMREHKGHLYIGGLENNRIGRLRLPGADPTWTSWASYWDDASPSAGRRAPVREMA</sequence>
<feature type="domain" description="Strictosidine synthase conserved region" evidence="9">
    <location>
        <begin position="479"/>
        <end position="565"/>
    </location>
</feature>
<feature type="transmembrane region" description="Helical" evidence="8">
    <location>
        <begin position="174"/>
        <end position="201"/>
    </location>
</feature>
<evidence type="ECO:0000256" key="2">
    <source>
        <dbReference type="ARBA" id="ARBA00022448"/>
    </source>
</evidence>
<keyword evidence="11" id="KW-1185">Reference proteome</keyword>
<feature type="transmembrane region" description="Helical" evidence="8">
    <location>
        <begin position="231"/>
        <end position="250"/>
    </location>
</feature>
<accession>A0A916UTG3</accession>
<keyword evidence="5 8" id="KW-0812">Transmembrane</keyword>
<comment type="caution">
    <text evidence="10">The sequence shown here is derived from an EMBL/GenBank/DDBJ whole genome shotgun (WGS) entry which is preliminary data.</text>
</comment>
<gene>
    <name evidence="10" type="ORF">GCM10010994_52040</name>
</gene>
<comment type="subcellular location">
    <subcellularLocation>
        <location evidence="1">Cell membrane</location>
        <topology evidence="1">Multi-pass membrane protein</topology>
    </subcellularLocation>
</comment>
<evidence type="ECO:0000256" key="7">
    <source>
        <dbReference type="ARBA" id="ARBA00023136"/>
    </source>
</evidence>
<dbReference type="AlphaFoldDB" id="A0A916UTG3"/>
<evidence type="ECO:0000259" key="9">
    <source>
        <dbReference type="Pfam" id="PF03088"/>
    </source>
</evidence>
<organism evidence="10 11">
    <name type="scientific">Chelatococcus reniformis</name>
    <dbReference type="NCBI Taxonomy" id="1494448"/>
    <lineage>
        <taxon>Bacteria</taxon>
        <taxon>Pseudomonadati</taxon>
        <taxon>Pseudomonadota</taxon>
        <taxon>Alphaproteobacteria</taxon>
        <taxon>Hyphomicrobiales</taxon>
        <taxon>Chelatococcaceae</taxon>
        <taxon>Chelatococcus</taxon>
    </lineage>
</organism>
<feature type="transmembrane region" description="Helical" evidence="8">
    <location>
        <begin position="29"/>
        <end position="55"/>
    </location>
</feature>
<dbReference type="Proteomes" id="UP000637002">
    <property type="component" value="Unassembled WGS sequence"/>
</dbReference>
<dbReference type="SUPFAM" id="SSF63829">
    <property type="entry name" value="Calcium-dependent phosphotriesterase"/>
    <property type="match status" value="1"/>
</dbReference>
<keyword evidence="6 8" id="KW-1133">Transmembrane helix</keyword>
<dbReference type="InterPro" id="IPR011042">
    <property type="entry name" value="6-blade_b-propeller_TolB-like"/>
</dbReference>
<keyword evidence="7 8" id="KW-0472">Membrane</keyword>
<evidence type="ECO:0000313" key="10">
    <source>
        <dbReference type="EMBL" id="GGC87654.1"/>
    </source>
</evidence>
<feature type="transmembrane region" description="Helical" evidence="8">
    <location>
        <begin position="312"/>
        <end position="331"/>
    </location>
</feature>
<dbReference type="GO" id="GO:0005886">
    <property type="term" value="C:plasma membrane"/>
    <property type="evidence" value="ECO:0007669"/>
    <property type="project" value="UniProtKB-SubCell"/>
</dbReference>
<evidence type="ECO:0000256" key="8">
    <source>
        <dbReference type="SAM" id="Phobius"/>
    </source>
</evidence>
<evidence type="ECO:0000256" key="6">
    <source>
        <dbReference type="ARBA" id="ARBA00022989"/>
    </source>
</evidence>
<name>A0A916UTG3_9HYPH</name>
<dbReference type="Pfam" id="PF03088">
    <property type="entry name" value="Str_synth"/>
    <property type="match status" value="1"/>
</dbReference>
<keyword evidence="4" id="KW-0997">Cell inner membrane</keyword>
<evidence type="ECO:0000313" key="11">
    <source>
        <dbReference type="Proteomes" id="UP000637002"/>
    </source>
</evidence>
<dbReference type="Pfam" id="PF02653">
    <property type="entry name" value="BPD_transp_2"/>
    <property type="match status" value="1"/>
</dbReference>
<dbReference type="CDD" id="cd06579">
    <property type="entry name" value="TM_PBP1_transp_AraH_like"/>
    <property type="match status" value="1"/>
</dbReference>
<feature type="transmembrane region" description="Helical" evidence="8">
    <location>
        <begin position="67"/>
        <end position="92"/>
    </location>
</feature>
<evidence type="ECO:0000256" key="5">
    <source>
        <dbReference type="ARBA" id="ARBA00022692"/>
    </source>
</evidence>
<reference evidence="10" key="2">
    <citation type="submission" date="2020-09" db="EMBL/GenBank/DDBJ databases">
        <authorList>
            <person name="Sun Q."/>
            <person name="Zhou Y."/>
        </authorList>
    </citation>
    <scope>NUCLEOTIDE SEQUENCE</scope>
    <source>
        <strain evidence="10">CGMCC 1.12919</strain>
    </source>
</reference>
<evidence type="ECO:0000256" key="4">
    <source>
        <dbReference type="ARBA" id="ARBA00022519"/>
    </source>
</evidence>
<keyword evidence="3" id="KW-1003">Cell membrane</keyword>
<keyword evidence="2" id="KW-0813">Transport</keyword>
<proteinExistence type="predicted"/>
<evidence type="ECO:0000256" key="3">
    <source>
        <dbReference type="ARBA" id="ARBA00022475"/>
    </source>
</evidence>